<proteinExistence type="predicted"/>
<evidence type="ECO:0000313" key="2">
    <source>
        <dbReference type="Proteomes" id="UP001248581"/>
    </source>
</evidence>
<organism evidence="1 2">
    <name type="scientific">Thalassotalea nanhaiensis</name>
    <dbReference type="NCBI Taxonomy" id="3065648"/>
    <lineage>
        <taxon>Bacteria</taxon>
        <taxon>Pseudomonadati</taxon>
        <taxon>Pseudomonadota</taxon>
        <taxon>Gammaproteobacteria</taxon>
        <taxon>Alteromonadales</taxon>
        <taxon>Colwelliaceae</taxon>
        <taxon>Thalassotalea</taxon>
    </lineage>
</organism>
<keyword evidence="2" id="KW-1185">Reference proteome</keyword>
<evidence type="ECO:0000313" key="1">
    <source>
        <dbReference type="EMBL" id="WNC68013.1"/>
    </source>
</evidence>
<reference evidence="2" key="1">
    <citation type="submission" date="2023-09" db="EMBL/GenBank/DDBJ databases">
        <authorList>
            <person name="Li S."/>
            <person name="Li X."/>
            <person name="Zhang C."/>
            <person name="Zhao Z."/>
        </authorList>
    </citation>
    <scope>NUCLEOTIDE SEQUENCE [LARGE SCALE GENOMIC DNA]</scope>
    <source>
        <strain evidence="2">SQ345</strain>
    </source>
</reference>
<dbReference type="Proteomes" id="UP001248581">
    <property type="component" value="Chromosome"/>
</dbReference>
<dbReference type="RefSeq" id="WP_348387171.1">
    <property type="nucleotide sequence ID" value="NZ_CP134146.1"/>
</dbReference>
<accession>A0ABY9TGV1</accession>
<name>A0ABY9TGV1_9GAMM</name>
<protein>
    <submittedName>
        <fullName evidence="1">Uncharacterized protein</fullName>
    </submittedName>
</protein>
<gene>
    <name evidence="1" type="ORF">RI845_15995</name>
</gene>
<dbReference type="EMBL" id="CP134146">
    <property type="protein sequence ID" value="WNC68013.1"/>
    <property type="molecule type" value="Genomic_DNA"/>
</dbReference>
<sequence>MLKRLSPQEKKIRDYMNQTKNCYGENSKSSRKSIRYRKAVVNRDYRRKSHNILRIGYLDIESIEMSLSGQSRDNWKKFADESLIERMSDYNRNSLNGELQKEAIKRIKKTNKNTELN</sequence>